<feature type="region of interest" description="Disordered" evidence="1">
    <location>
        <begin position="1"/>
        <end position="30"/>
    </location>
</feature>
<proteinExistence type="predicted"/>
<feature type="compositionally biased region" description="Basic and acidic residues" evidence="1">
    <location>
        <begin position="17"/>
        <end position="29"/>
    </location>
</feature>
<dbReference type="EMBL" id="JANPWB010000010">
    <property type="protein sequence ID" value="KAJ1145094.1"/>
    <property type="molecule type" value="Genomic_DNA"/>
</dbReference>
<evidence type="ECO:0000256" key="1">
    <source>
        <dbReference type="SAM" id="MobiDB-lite"/>
    </source>
</evidence>
<keyword evidence="3" id="KW-1185">Reference proteome</keyword>
<organism evidence="2 3">
    <name type="scientific">Pleurodeles waltl</name>
    <name type="common">Iberian ribbed newt</name>
    <dbReference type="NCBI Taxonomy" id="8319"/>
    <lineage>
        <taxon>Eukaryota</taxon>
        <taxon>Metazoa</taxon>
        <taxon>Chordata</taxon>
        <taxon>Craniata</taxon>
        <taxon>Vertebrata</taxon>
        <taxon>Euteleostomi</taxon>
        <taxon>Amphibia</taxon>
        <taxon>Batrachia</taxon>
        <taxon>Caudata</taxon>
        <taxon>Salamandroidea</taxon>
        <taxon>Salamandridae</taxon>
        <taxon>Pleurodelinae</taxon>
        <taxon>Pleurodeles</taxon>
    </lineage>
</organism>
<accession>A0AAV7QX34</accession>
<evidence type="ECO:0000313" key="2">
    <source>
        <dbReference type="EMBL" id="KAJ1145094.1"/>
    </source>
</evidence>
<sequence>MHGGRQLELSKGAESQESGRFRNGGDRRPTLVTSGMVRAAYSQAHQARIRHSTPLYIWGLTDPDQRKSIPGIQDPTRA</sequence>
<dbReference type="Proteomes" id="UP001066276">
    <property type="component" value="Chromosome 6"/>
</dbReference>
<dbReference type="AlphaFoldDB" id="A0AAV7QX34"/>
<evidence type="ECO:0000313" key="3">
    <source>
        <dbReference type="Proteomes" id="UP001066276"/>
    </source>
</evidence>
<protein>
    <submittedName>
        <fullName evidence="2">Uncharacterized protein</fullName>
    </submittedName>
</protein>
<reference evidence="2" key="1">
    <citation type="journal article" date="2022" name="bioRxiv">
        <title>Sequencing and chromosome-scale assembly of the giantPleurodeles waltlgenome.</title>
        <authorList>
            <person name="Brown T."/>
            <person name="Elewa A."/>
            <person name="Iarovenko S."/>
            <person name="Subramanian E."/>
            <person name="Araus A.J."/>
            <person name="Petzold A."/>
            <person name="Susuki M."/>
            <person name="Suzuki K.-i.T."/>
            <person name="Hayashi T."/>
            <person name="Toyoda A."/>
            <person name="Oliveira C."/>
            <person name="Osipova E."/>
            <person name="Leigh N.D."/>
            <person name="Simon A."/>
            <person name="Yun M.H."/>
        </authorList>
    </citation>
    <scope>NUCLEOTIDE SEQUENCE</scope>
    <source>
        <strain evidence="2">20211129_DDA</strain>
        <tissue evidence="2">Liver</tissue>
    </source>
</reference>
<gene>
    <name evidence="2" type="ORF">NDU88_011386</name>
</gene>
<comment type="caution">
    <text evidence="2">The sequence shown here is derived from an EMBL/GenBank/DDBJ whole genome shotgun (WGS) entry which is preliminary data.</text>
</comment>
<name>A0AAV7QX34_PLEWA</name>